<proteinExistence type="inferred from homology"/>
<protein>
    <submittedName>
        <fullName evidence="2">Component of the Tol biopolymer transport system</fullName>
    </submittedName>
</protein>
<dbReference type="OrthoDB" id="8432779at2"/>
<reference evidence="3" key="1">
    <citation type="submission" date="2016-10" db="EMBL/GenBank/DDBJ databases">
        <authorList>
            <person name="Varghese N."/>
            <person name="Submissions S."/>
        </authorList>
    </citation>
    <scope>NUCLEOTIDE SEQUENCE [LARGE SCALE GENOMIC DNA]</scope>
    <source>
        <strain evidence="3">DSM 14807</strain>
    </source>
</reference>
<keyword evidence="3" id="KW-1185">Reference proteome</keyword>
<dbReference type="InterPro" id="IPR011042">
    <property type="entry name" value="6-blade_b-propeller_TolB-like"/>
</dbReference>
<evidence type="ECO:0000313" key="3">
    <source>
        <dbReference type="Proteomes" id="UP000199537"/>
    </source>
</evidence>
<dbReference type="EMBL" id="FPCJ01000001">
    <property type="protein sequence ID" value="SFV27835.1"/>
    <property type="molecule type" value="Genomic_DNA"/>
</dbReference>
<dbReference type="STRING" id="1393122.SAMN05660895_0199"/>
<dbReference type="RefSeq" id="WP_092456472.1">
    <property type="nucleotide sequence ID" value="NZ_FPCJ01000001.1"/>
</dbReference>
<dbReference type="PANTHER" id="PTHR36842">
    <property type="entry name" value="PROTEIN TOLB HOMOLOG"/>
    <property type="match status" value="1"/>
</dbReference>
<accession>A0A1I7MZR9</accession>
<sequence length="501" mass="56422">MKKIFTPLIGIGLIWILPLSGMAQTSSIGQFSDQADVGTVAIAGEAAYNPVSQTYWIRGSGSNIWDRTDAFHYLYTRLSGDFILQAELYWPEKSIEPHRKAGWMIRSSLDAHAMHVSAVAHGNGLISLQYRAHANGITEEKQLPVDSAWVLQLERQGNRYIVSAARFGDTLQQVEVDTVDLPDTIYAGLFVCAHQPDRSETVIFRNVRIIRPAPPSLVPYRDYLGSHIEILDVHNGHRWMIYTDKGSVQAPNWTRDGQSLIFNKDGKLYRFSLITHQISLIPTEHATQNNNDHVISFDGKWLGISNTPDSSTSSHVYIVPIQGGEPRLITPIGPSYLHGWSPDGRYLVFTAQRNGEFDIYRISVQGGEEQRLTFSPGLDDGPEYSPDGKFIYFNSVRSGHMQVWRMKPDGSSAEQLTHDDFQNWFPHISPDGKWMVFLSYLPDVRPDDHPFYKKVYIRTMPADGGQPKVLAYVYGGQGTINTPSWSPDSRFIAFVSNSGMW</sequence>
<comment type="similarity">
    <text evidence="1">Belongs to the TolB family.</text>
</comment>
<evidence type="ECO:0000256" key="1">
    <source>
        <dbReference type="ARBA" id="ARBA00009820"/>
    </source>
</evidence>
<dbReference type="InterPro" id="IPR011659">
    <property type="entry name" value="WD40"/>
</dbReference>
<dbReference type="AlphaFoldDB" id="A0A1I7MZR9"/>
<evidence type="ECO:0000313" key="2">
    <source>
        <dbReference type="EMBL" id="SFV27835.1"/>
    </source>
</evidence>
<gene>
    <name evidence="2" type="ORF">SAMN05660895_0199</name>
</gene>
<name>A0A1I7MZR9_9BACT</name>
<dbReference type="Proteomes" id="UP000199537">
    <property type="component" value="Unassembled WGS sequence"/>
</dbReference>
<dbReference type="Gene3D" id="2.60.120.200">
    <property type="match status" value="1"/>
</dbReference>
<dbReference type="SUPFAM" id="SSF82171">
    <property type="entry name" value="DPP6 N-terminal domain-like"/>
    <property type="match status" value="1"/>
</dbReference>
<dbReference type="Pfam" id="PF07676">
    <property type="entry name" value="PD40"/>
    <property type="match status" value="4"/>
</dbReference>
<organism evidence="2 3">
    <name type="scientific">Thermoflavifilum thermophilum</name>
    <dbReference type="NCBI Taxonomy" id="1393122"/>
    <lineage>
        <taxon>Bacteria</taxon>
        <taxon>Pseudomonadati</taxon>
        <taxon>Bacteroidota</taxon>
        <taxon>Chitinophagia</taxon>
        <taxon>Chitinophagales</taxon>
        <taxon>Chitinophagaceae</taxon>
        <taxon>Thermoflavifilum</taxon>
    </lineage>
</organism>
<dbReference type="Gene3D" id="2.120.10.30">
    <property type="entry name" value="TolB, C-terminal domain"/>
    <property type="match status" value="1"/>
</dbReference>
<dbReference type="PANTHER" id="PTHR36842:SF1">
    <property type="entry name" value="PROTEIN TOLB"/>
    <property type="match status" value="1"/>
</dbReference>